<gene>
    <name evidence="1" type="ORF">ACFOUY_09730</name>
</gene>
<comment type="caution">
    <text evidence="1">The sequence shown here is derived from an EMBL/GenBank/DDBJ whole genome shotgun (WGS) entry which is preliminary data.</text>
</comment>
<reference evidence="2" key="1">
    <citation type="journal article" date="2019" name="Int. J. Syst. Evol. Microbiol.">
        <title>The Global Catalogue of Microorganisms (GCM) 10K type strain sequencing project: providing services to taxonomists for standard genome sequencing and annotation.</title>
        <authorList>
            <consortium name="The Broad Institute Genomics Platform"/>
            <consortium name="The Broad Institute Genome Sequencing Center for Infectious Disease"/>
            <person name="Wu L."/>
            <person name="Ma J."/>
        </authorList>
    </citation>
    <scope>NUCLEOTIDE SEQUENCE [LARGE SCALE GENOMIC DNA]</scope>
    <source>
        <strain evidence="2">CCM 8689</strain>
    </source>
</reference>
<proteinExistence type="predicted"/>
<keyword evidence="2" id="KW-1185">Reference proteome</keyword>
<dbReference type="Proteomes" id="UP001595792">
    <property type="component" value="Unassembled WGS sequence"/>
</dbReference>
<dbReference type="RefSeq" id="WP_378960317.1">
    <property type="nucleotide sequence ID" value="NZ_JBHRXC010000016.1"/>
</dbReference>
<organism evidence="1 2">
    <name type="scientific">Pedobacter jamesrossensis</name>
    <dbReference type="NCBI Taxonomy" id="1908238"/>
    <lineage>
        <taxon>Bacteria</taxon>
        <taxon>Pseudomonadati</taxon>
        <taxon>Bacteroidota</taxon>
        <taxon>Sphingobacteriia</taxon>
        <taxon>Sphingobacteriales</taxon>
        <taxon>Sphingobacteriaceae</taxon>
        <taxon>Pedobacter</taxon>
    </lineage>
</organism>
<protein>
    <submittedName>
        <fullName evidence="1">Uncharacterized protein</fullName>
    </submittedName>
</protein>
<accession>A0ABV8NJP0</accession>
<name>A0ABV8NJP0_9SPHI</name>
<sequence length="99" mass="11476">MNLKILDVQKDDKELMQFTLKKAKFFDKYGKQLNDRQLKAIQRMLENGTAVFEGGMTVKKYIVITKTSKAKATRDLQNLHEMGIFGQNGADRSVRYKLF</sequence>
<dbReference type="EMBL" id="JBHSBY010000091">
    <property type="protein sequence ID" value="MFC4196976.1"/>
    <property type="molecule type" value="Genomic_DNA"/>
</dbReference>
<evidence type="ECO:0000313" key="1">
    <source>
        <dbReference type="EMBL" id="MFC4196976.1"/>
    </source>
</evidence>
<evidence type="ECO:0000313" key="2">
    <source>
        <dbReference type="Proteomes" id="UP001595792"/>
    </source>
</evidence>